<evidence type="ECO:0000313" key="1">
    <source>
        <dbReference type="EMBL" id="JAP18384.1"/>
    </source>
</evidence>
<reference evidence="1" key="1">
    <citation type="submission" date="2015-12" db="EMBL/GenBank/DDBJ databases">
        <title>Gene expression during late stages of embryo sac development: a critical building block for successful pollen-pistil interactions.</title>
        <authorList>
            <person name="Liu Y."/>
            <person name="Joly V."/>
            <person name="Sabar M."/>
            <person name="Matton D.P."/>
        </authorList>
    </citation>
    <scope>NUCLEOTIDE SEQUENCE</scope>
</reference>
<name>A0A0V0HEQ5_SOLCH</name>
<dbReference type="AlphaFoldDB" id="A0A0V0HEQ5"/>
<organism evidence="1">
    <name type="scientific">Solanum chacoense</name>
    <name type="common">Chaco potato</name>
    <dbReference type="NCBI Taxonomy" id="4108"/>
    <lineage>
        <taxon>Eukaryota</taxon>
        <taxon>Viridiplantae</taxon>
        <taxon>Streptophyta</taxon>
        <taxon>Embryophyta</taxon>
        <taxon>Tracheophyta</taxon>
        <taxon>Spermatophyta</taxon>
        <taxon>Magnoliopsida</taxon>
        <taxon>eudicotyledons</taxon>
        <taxon>Gunneridae</taxon>
        <taxon>Pentapetalae</taxon>
        <taxon>asterids</taxon>
        <taxon>lamiids</taxon>
        <taxon>Solanales</taxon>
        <taxon>Solanaceae</taxon>
        <taxon>Solanoideae</taxon>
        <taxon>Solaneae</taxon>
        <taxon>Solanum</taxon>
    </lineage>
</organism>
<accession>A0A0V0HEQ5</accession>
<sequence length="73" mass="8765">MIYRSKMTRKLYDLGSRLFLSSQASTRIIDKSIDELLNIQIKPNQIIPLYLNWILFFLHNRTKQEWGSLPFSY</sequence>
<dbReference type="EMBL" id="GEDG01021341">
    <property type="protein sequence ID" value="JAP18384.1"/>
    <property type="molecule type" value="Transcribed_RNA"/>
</dbReference>
<proteinExistence type="predicted"/>
<protein>
    <submittedName>
        <fullName evidence="1">Putative ovule protein</fullName>
    </submittedName>
</protein>